<evidence type="ECO:0000313" key="2">
    <source>
        <dbReference type="EMBL" id="AQM75213.1"/>
    </source>
</evidence>
<sequence length="151" mass="16943">MHFESTKKMTNLLKSLPARCWFISLGLFLATLAAAHFFPSEILTAFAKLAALPFLICTIVFFSYLGFKATASSIGLITITLVFVAIAYWQASWAILCVGLAFLGLSGLIHLFQRQLKDTGRELSLGEKKYWYWVNEFADGRSSILPKRPKK</sequence>
<keyword evidence="1" id="KW-0472">Membrane</keyword>
<protein>
    <submittedName>
        <fullName evidence="2">EexS</fullName>
    </submittedName>
</protein>
<gene>
    <name evidence="2" type="primary">eexS</name>
</gene>
<proteinExistence type="predicted"/>
<feature type="transmembrane region" description="Helical" evidence="1">
    <location>
        <begin position="45"/>
        <end position="62"/>
    </location>
</feature>
<reference evidence="2" key="1">
    <citation type="submission" date="2016-05" db="EMBL/GenBank/DDBJ databases">
        <title>Complete sequence of ICEPmiChn2, a novel SXT/R391 integrative conjugative element in Proteus mirabilis of chicken origin in China.</title>
        <authorList>
            <person name="Lei C.W."/>
            <person name="Wang H.N."/>
        </authorList>
    </citation>
    <scope>NUCLEOTIDE SEQUENCE</scope>
    <source>
        <strain evidence="2">Pm15C1</strain>
    </source>
</reference>
<dbReference type="EMBL" id="KX268685">
    <property type="protein sequence ID" value="AQM75213.1"/>
    <property type="molecule type" value="Genomic_DNA"/>
</dbReference>
<dbReference type="AlphaFoldDB" id="A0A1Y9T5D9"/>
<evidence type="ECO:0000256" key="1">
    <source>
        <dbReference type="SAM" id="Phobius"/>
    </source>
</evidence>
<accession>A0A1Y9T5D9</accession>
<organism evidence="2">
    <name type="scientific">Proteus mirabilis</name>
    <dbReference type="NCBI Taxonomy" id="584"/>
    <lineage>
        <taxon>Bacteria</taxon>
        <taxon>Pseudomonadati</taxon>
        <taxon>Pseudomonadota</taxon>
        <taxon>Gammaproteobacteria</taxon>
        <taxon>Enterobacterales</taxon>
        <taxon>Morganellaceae</taxon>
        <taxon>Proteus</taxon>
    </lineage>
</organism>
<name>A0A1Y9T5D9_PROMI</name>
<dbReference type="NCBIfam" id="NF041429">
    <property type="entry name" value="EexR"/>
    <property type="match status" value="1"/>
</dbReference>
<keyword evidence="1" id="KW-0812">Transmembrane</keyword>
<feature type="transmembrane region" description="Helical" evidence="1">
    <location>
        <begin position="93"/>
        <end position="112"/>
    </location>
</feature>
<keyword evidence="1" id="KW-1133">Transmembrane helix</keyword>
<feature type="transmembrane region" description="Helical" evidence="1">
    <location>
        <begin position="69"/>
        <end position="87"/>
    </location>
</feature>